<gene>
    <name evidence="5" type="ORF">NC653_040464</name>
</gene>
<dbReference type="GO" id="GO:0000398">
    <property type="term" value="P:mRNA splicing, via spliceosome"/>
    <property type="evidence" value="ECO:0007669"/>
    <property type="project" value="InterPro"/>
</dbReference>
<evidence type="ECO:0000256" key="1">
    <source>
        <dbReference type="ARBA" id="ARBA00023125"/>
    </source>
</evidence>
<reference evidence="5" key="1">
    <citation type="journal article" date="2023" name="Mol. Ecol. Resour.">
        <title>Chromosome-level genome assembly of a triploid poplar Populus alba 'Berolinensis'.</title>
        <authorList>
            <person name="Chen S."/>
            <person name="Yu Y."/>
            <person name="Wang X."/>
            <person name="Wang S."/>
            <person name="Zhang T."/>
            <person name="Zhou Y."/>
            <person name="He R."/>
            <person name="Meng N."/>
            <person name="Wang Y."/>
            <person name="Liu W."/>
            <person name="Liu Z."/>
            <person name="Liu J."/>
            <person name="Guo Q."/>
            <person name="Huang H."/>
            <person name="Sederoff R.R."/>
            <person name="Wang G."/>
            <person name="Qu G."/>
            <person name="Chen S."/>
        </authorList>
    </citation>
    <scope>NUCLEOTIDE SEQUENCE</scope>
    <source>
        <strain evidence="5">SC-2020</strain>
    </source>
</reference>
<name>A0AAD6L7A0_9ROSI</name>
<dbReference type="InterPro" id="IPR047242">
    <property type="entry name" value="CDC5L/Cef1"/>
</dbReference>
<dbReference type="AlphaFoldDB" id="A0AAD6L7A0"/>
<dbReference type="GO" id="GO:0003677">
    <property type="term" value="F:DNA binding"/>
    <property type="evidence" value="ECO:0007669"/>
    <property type="project" value="UniProtKB-KW"/>
</dbReference>
<keyword evidence="2" id="KW-0539">Nucleus</keyword>
<dbReference type="GO" id="GO:0005681">
    <property type="term" value="C:spliceosomal complex"/>
    <property type="evidence" value="ECO:0007669"/>
    <property type="project" value="TreeGrafter"/>
</dbReference>
<feature type="domain" description="Pre-mRNA splicing factor component Cdc5p/Cef1 C-terminal" evidence="4">
    <location>
        <begin position="93"/>
        <end position="296"/>
    </location>
</feature>
<dbReference type="PANTHER" id="PTHR45885:SF1">
    <property type="entry name" value="CELL DIVISION CYCLE 5-LIKE PROTEIN"/>
    <property type="match status" value="1"/>
</dbReference>
<feature type="region of interest" description="Disordered" evidence="3">
    <location>
        <begin position="1"/>
        <end position="24"/>
    </location>
</feature>
<dbReference type="Pfam" id="PF11831">
    <property type="entry name" value="Myb_Cef"/>
    <property type="match status" value="1"/>
</dbReference>
<feature type="region of interest" description="Disordered" evidence="3">
    <location>
        <begin position="74"/>
        <end position="118"/>
    </location>
</feature>
<feature type="region of interest" description="Disordered" evidence="3">
    <location>
        <begin position="258"/>
        <end position="277"/>
    </location>
</feature>
<keyword evidence="5" id="KW-0131">Cell cycle</keyword>
<evidence type="ECO:0000259" key="4">
    <source>
        <dbReference type="Pfam" id="PF11831"/>
    </source>
</evidence>
<keyword evidence="5" id="KW-0132">Cell division</keyword>
<evidence type="ECO:0000313" key="5">
    <source>
        <dbReference type="EMBL" id="KAJ6951103.1"/>
    </source>
</evidence>
<dbReference type="EMBL" id="JAQIZT010000019">
    <property type="protein sequence ID" value="KAJ6951103.1"/>
    <property type="molecule type" value="Genomic_DNA"/>
</dbReference>
<evidence type="ECO:0000313" key="6">
    <source>
        <dbReference type="Proteomes" id="UP001164929"/>
    </source>
</evidence>
<sequence>MAKNKIAERQDAPSAILQANKLNDPETVRKRSKLMLPAPQISDHELEDIAKMGYASDLLAGTENLARLRESQTPLLGGENPELHPSDFSGVTPKKREIQTPNPMLTPSATPGGVALTPRIGMTPAKLEQRRQADLRRNLISGLGNLPQPKNEYQIVIQPPPEENEEPEEKIEEDMSDRIARAKAEEEARQQALLRKRSKVLQRELPRPPAASLELIRDSLLRADGDKSSFVPPTSIEQADEMIRKELLALLEHDNAKYPLEEKPSKEKKKGSKHLSNRSAASIPVIEDFEEDELKQDFQLLVILIPVMSLVSAIHIGDGYYSWPS</sequence>
<dbReference type="InterPro" id="IPR021786">
    <property type="entry name" value="Cdc5p/Cef1_C"/>
</dbReference>
<dbReference type="GO" id="GO:0000974">
    <property type="term" value="C:Prp19 complex"/>
    <property type="evidence" value="ECO:0007669"/>
    <property type="project" value="InterPro"/>
</dbReference>
<dbReference type="PANTHER" id="PTHR45885">
    <property type="entry name" value="CELL DIVISION CYCLE 5-LIKE PROTEIN"/>
    <property type="match status" value="1"/>
</dbReference>
<evidence type="ECO:0000256" key="2">
    <source>
        <dbReference type="ARBA" id="ARBA00023242"/>
    </source>
</evidence>
<dbReference type="Proteomes" id="UP001164929">
    <property type="component" value="Chromosome 19"/>
</dbReference>
<organism evidence="5 6">
    <name type="scientific">Populus alba x Populus x berolinensis</name>
    <dbReference type="NCBI Taxonomy" id="444605"/>
    <lineage>
        <taxon>Eukaryota</taxon>
        <taxon>Viridiplantae</taxon>
        <taxon>Streptophyta</taxon>
        <taxon>Embryophyta</taxon>
        <taxon>Tracheophyta</taxon>
        <taxon>Spermatophyta</taxon>
        <taxon>Magnoliopsida</taxon>
        <taxon>eudicotyledons</taxon>
        <taxon>Gunneridae</taxon>
        <taxon>Pentapetalae</taxon>
        <taxon>rosids</taxon>
        <taxon>fabids</taxon>
        <taxon>Malpighiales</taxon>
        <taxon>Salicaceae</taxon>
        <taxon>Saliceae</taxon>
        <taxon>Populus</taxon>
    </lineage>
</organism>
<evidence type="ECO:0000256" key="3">
    <source>
        <dbReference type="SAM" id="MobiDB-lite"/>
    </source>
</evidence>
<proteinExistence type="predicted"/>
<comment type="caution">
    <text evidence="5">The sequence shown here is derived from an EMBL/GenBank/DDBJ whole genome shotgun (WGS) entry which is preliminary data.</text>
</comment>
<feature type="compositionally biased region" description="Polar residues" evidence="3">
    <location>
        <begin position="99"/>
        <end position="109"/>
    </location>
</feature>
<keyword evidence="1" id="KW-0238">DNA-binding</keyword>
<feature type="compositionally biased region" description="Basic residues" evidence="3">
    <location>
        <begin position="266"/>
        <end position="276"/>
    </location>
</feature>
<protein>
    <submittedName>
        <fullName evidence="5">Cell division cycle 5-like protein</fullName>
    </submittedName>
</protein>
<feature type="compositionally biased region" description="Basic and acidic residues" evidence="3">
    <location>
        <begin position="1"/>
        <end position="11"/>
    </location>
</feature>
<accession>A0AAD6L7A0</accession>
<keyword evidence="6" id="KW-1185">Reference proteome</keyword>
<dbReference type="GO" id="GO:0051301">
    <property type="term" value="P:cell division"/>
    <property type="evidence" value="ECO:0007669"/>
    <property type="project" value="UniProtKB-KW"/>
</dbReference>